<keyword evidence="3" id="KW-1185">Reference proteome</keyword>
<feature type="chain" id="PRO_5039554475" evidence="1">
    <location>
        <begin position="20"/>
        <end position="173"/>
    </location>
</feature>
<evidence type="ECO:0000256" key="1">
    <source>
        <dbReference type="SAM" id="SignalP"/>
    </source>
</evidence>
<accession>A0A2N0Z989</accession>
<gene>
    <name evidence="2" type="ORF">CWS20_25865</name>
</gene>
<dbReference type="AlphaFoldDB" id="A0A2N0Z989"/>
<dbReference type="EMBL" id="PISD01000078">
    <property type="protein sequence ID" value="PKG26071.1"/>
    <property type="molecule type" value="Genomic_DNA"/>
</dbReference>
<proteinExistence type="predicted"/>
<sequence length="173" mass="19974">MKKLVIGLTALGLCFPLSACGTAEKGGFSFPPVAFDELKEENMIDIAHTLLKKKEEELWDEGYNNRGIQELKKLKQELYFDDAESITDISTYYRDYSEHLNNYSDYEQSFSDESVEKKKDEFIYHGDVLVTGQLLSTNEPAESLDRYTLTIAYDETSKAYKIKKETWEDVYAK</sequence>
<dbReference type="RefSeq" id="WP_101226439.1">
    <property type="nucleotide sequence ID" value="NZ_JARSFA010000027.1"/>
</dbReference>
<dbReference type="Proteomes" id="UP000233343">
    <property type="component" value="Unassembled WGS sequence"/>
</dbReference>
<keyword evidence="1" id="KW-0732">Signal</keyword>
<protein>
    <submittedName>
        <fullName evidence="2">Uncharacterized protein</fullName>
    </submittedName>
</protein>
<name>A0A2N0Z989_9BACI</name>
<organism evidence="2 3">
    <name type="scientific">Cytobacillus horneckiae</name>
    <dbReference type="NCBI Taxonomy" id="549687"/>
    <lineage>
        <taxon>Bacteria</taxon>
        <taxon>Bacillati</taxon>
        <taxon>Bacillota</taxon>
        <taxon>Bacilli</taxon>
        <taxon>Bacillales</taxon>
        <taxon>Bacillaceae</taxon>
        <taxon>Cytobacillus</taxon>
    </lineage>
</organism>
<comment type="caution">
    <text evidence="2">The sequence shown here is derived from an EMBL/GenBank/DDBJ whole genome shotgun (WGS) entry which is preliminary data.</text>
</comment>
<feature type="signal peptide" evidence="1">
    <location>
        <begin position="1"/>
        <end position="19"/>
    </location>
</feature>
<evidence type="ECO:0000313" key="2">
    <source>
        <dbReference type="EMBL" id="PKG26071.1"/>
    </source>
</evidence>
<evidence type="ECO:0000313" key="3">
    <source>
        <dbReference type="Proteomes" id="UP000233343"/>
    </source>
</evidence>
<reference evidence="2 3" key="1">
    <citation type="journal article" date="2010" name="Int. J. Syst. Evol. Microbiol.">
        <title>Bacillus horneckiae sp. nov., isolated from a spacecraft-assembly clean room.</title>
        <authorList>
            <person name="Vaishampayan P."/>
            <person name="Probst A."/>
            <person name="Krishnamurthi S."/>
            <person name="Ghosh S."/>
            <person name="Osman S."/>
            <person name="McDowall A."/>
            <person name="Ruckmani A."/>
            <person name="Mayilraj S."/>
            <person name="Venkateswaran K."/>
        </authorList>
    </citation>
    <scope>NUCLEOTIDE SEQUENCE [LARGE SCALE GENOMIC DNA]</scope>
    <source>
        <strain evidence="3">1PO1SC</strain>
    </source>
</reference>